<sequence>MLSLSDCEPFNMIPKSLFALLDTTEIIHPTSVRELRISDGTAVMEIDGFPWWLPFEDAKKIQEGSATIEFDEILRAKLTESCLASVPLSKDPCSEDLEEFSITNLAQATWNKVNSTEVFCSEPLNDPLAFLTSLDRFLTDTECPFGHSEFVNCGEALEKFVSLSKLDMFQIAKGPDAICQMISEELNRQGVKHTTTQTDVSYATGFLVLWWDGFLICKGAKIYWS</sequence>
<organism evidence="1 2">
    <name type="scientific">Yoonia rhodophyticola</name>
    <dbReference type="NCBI Taxonomy" id="3137370"/>
    <lineage>
        <taxon>Bacteria</taxon>
        <taxon>Pseudomonadati</taxon>
        <taxon>Pseudomonadota</taxon>
        <taxon>Alphaproteobacteria</taxon>
        <taxon>Rhodobacterales</taxon>
        <taxon>Paracoccaceae</taxon>
        <taxon>Yoonia</taxon>
    </lineage>
</organism>
<protein>
    <submittedName>
        <fullName evidence="1">Uncharacterized protein</fullName>
    </submittedName>
</protein>
<dbReference type="RefSeq" id="WP_342077096.1">
    <property type="nucleotide sequence ID" value="NZ_CP151767.2"/>
</dbReference>
<gene>
    <name evidence="1" type="ORF">AABB31_02195</name>
</gene>
<accession>A0AAN0NKU3</accession>
<dbReference type="Proteomes" id="UP001470809">
    <property type="component" value="Chromosome"/>
</dbReference>
<keyword evidence="2" id="KW-1185">Reference proteome</keyword>
<name>A0AAN0NKU3_9RHOB</name>
<dbReference type="EMBL" id="CP151767">
    <property type="protein sequence ID" value="WZU67797.1"/>
    <property type="molecule type" value="Genomic_DNA"/>
</dbReference>
<dbReference type="KEGG" id="yrh:AABB31_02195"/>
<evidence type="ECO:0000313" key="1">
    <source>
        <dbReference type="EMBL" id="WZU67797.1"/>
    </source>
</evidence>
<reference evidence="1" key="1">
    <citation type="submission" date="2024-08" db="EMBL/GenBank/DDBJ databases">
        <title>Phylogenomic analyses of a clade within the roseobacter group suggest taxonomic reassignments of species of the genera Aestuariivita, Citreicella, Loktanella, Nautella, Pelagibaca, Ruegeria, Thalassobius, Thiobacimonas and Tropicibacter, and the proposal o.</title>
        <authorList>
            <person name="Jeon C.O."/>
        </authorList>
    </citation>
    <scope>NUCLEOTIDE SEQUENCE</scope>
    <source>
        <strain evidence="1">SS1-5</strain>
    </source>
</reference>
<evidence type="ECO:0000313" key="2">
    <source>
        <dbReference type="Proteomes" id="UP001470809"/>
    </source>
</evidence>
<dbReference type="AlphaFoldDB" id="A0AAN0NKU3"/>
<proteinExistence type="predicted"/>